<dbReference type="SMART" id="SM00255">
    <property type="entry name" value="TIR"/>
    <property type="match status" value="1"/>
</dbReference>
<evidence type="ECO:0000256" key="4">
    <source>
        <dbReference type="ARBA" id="ARBA00023027"/>
    </source>
</evidence>
<evidence type="ECO:0000313" key="9">
    <source>
        <dbReference type="Proteomes" id="UP000288805"/>
    </source>
</evidence>
<reference evidence="8 9" key="1">
    <citation type="journal article" date="2018" name="PLoS Genet.">
        <title>Population sequencing reveals clonal diversity and ancestral inbreeding in the grapevine cultivar Chardonnay.</title>
        <authorList>
            <person name="Roach M.J."/>
            <person name="Johnson D.L."/>
            <person name="Bohlmann J."/>
            <person name="van Vuuren H.J."/>
            <person name="Jones S.J."/>
            <person name="Pretorius I.S."/>
            <person name="Schmidt S.A."/>
            <person name="Borneman A.R."/>
        </authorList>
    </citation>
    <scope>NUCLEOTIDE SEQUENCE [LARGE SCALE GENOMIC DNA]</scope>
    <source>
        <strain evidence="9">cv. Chardonnay</strain>
        <tissue evidence="8">Leaf</tissue>
    </source>
</reference>
<dbReference type="InterPro" id="IPR035897">
    <property type="entry name" value="Toll_tir_struct_dom_sf"/>
</dbReference>
<feature type="domain" description="TIR" evidence="7">
    <location>
        <begin position="24"/>
        <end position="190"/>
    </location>
</feature>
<evidence type="ECO:0000259" key="7">
    <source>
        <dbReference type="PROSITE" id="PS50104"/>
    </source>
</evidence>
<comment type="subcellular location">
    <subcellularLocation>
        <location evidence="2">Cytoplasm</location>
    </subcellularLocation>
    <subcellularLocation>
        <location evidence="1">Nucleus</location>
    </subcellularLocation>
</comment>
<evidence type="ECO:0000256" key="5">
    <source>
        <dbReference type="ARBA" id="ARBA00023242"/>
    </source>
</evidence>
<organism evidence="8 9">
    <name type="scientific">Vitis vinifera</name>
    <name type="common">Grape</name>
    <dbReference type="NCBI Taxonomy" id="29760"/>
    <lineage>
        <taxon>Eukaryota</taxon>
        <taxon>Viridiplantae</taxon>
        <taxon>Streptophyta</taxon>
        <taxon>Embryophyta</taxon>
        <taxon>Tracheophyta</taxon>
        <taxon>Spermatophyta</taxon>
        <taxon>Magnoliopsida</taxon>
        <taxon>eudicotyledons</taxon>
        <taxon>Gunneridae</taxon>
        <taxon>Pentapetalae</taxon>
        <taxon>rosids</taxon>
        <taxon>Vitales</taxon>
        <taxon>Vitaceae</taxon>
        <taxon>Viteae</taxon>
        <taxon>Vitis</taxon>
    </lineage>
</organism>
<dbReference type="EMBL" id="QGNW01000909">
    <property type="protein sequence ID" value="RVW59071.1"/>
    <property type="molecule type" value="Genomic_DNA"/>
</dbReference>
<name>A0A438FGK0_VITVI</name>
<dbReference type="AlphaFoldDB" id="A0A438FGK0"/>
<dbReference type="PANTHER" id="PTHR11017">
    <property type="entry name" value="LEUCINE-RICH REPEAT-CONTAINING PROTEIN"/>
    <property type="match status" value="1"/>
</dbReference>
<evidence type="ECO:0000256" key="6">
    <source>
        <dbReference type="ARBA" id="ARBA00061488"/>
    </source>
</evidence>
<dbReference type="GO" id="GO:0005634">
    <property type="term" value="C:nucleus"/>
    <property type="evidence" value="ECO:0007669"/>
    <property type="project" value="UniProtKB-SubCell"/>
</dbReference>
<evidence type="ECO:0000256" key="2">
    <source>
        <dbReference type="ARBA" id="ARBA00004496"/>
    </source>
</evidence>
<keyword evidence="4" id="KW-0520">NAD</keyword>
<dbReference type="GO" id="GO:0050832">
    <property type="term" value="P:defense response to fungus"/>
    <property type="evidence" value="ECO:0007669"/>
    <property type="project" value="UniProtKB-ARBA"/>
</dbReference>
<sequence length="314" mass="35038">MDGFSSCSSSMAAKTAAAASSSDWKYAVFLSFRGEDTRNNFTSHLYKALDQKGIETFMDDKKLRTGEEISPILVGAIQRSRCSIIVLSENYASSKWCLEELVEILECKRTKNQRVVPIFYNVDPSHVRNQTGSFGEALSKHEENLKIKGEKLRKWREALTQVANLSGLHSLNKPEALLIEEICVDISKGLNFVSSSKDTQILVGVDSSVRELESLLCLESNDVHMIGIWGMGGIGDLAKEGEDYLKDQLLSRVLRDKNIDVTITSLKARLHSKKDNKAIELFNHYAFRNEPPSSDVMELIHHVIAYAQGLPIGS</sequence>
<evidence type="ECO:0000256" key="1">
    <source>
        <dbReference type="ARBA" id="ARBA00004123"/>
    </source>
</evidence>
<evidence type="ECO:0000256" key="3">
    <source>
        <dbReference type="ARBA" id="ARBA00022490"/>
    </source>
</evidence>
<comment type="similarity">
    <text evidence="6">Belongs to the disease resistance TIR-NB-LRR family.</text>
</comment>
<dbReference type="GO" id="GO:0007165">
    <property type="term" value="P:signal transduction"/>
    <property type="evidence" value="ECO:0007669"/>
    <property type="project" value="InterPro"/>
</dbReference>
<dbReference type="GO" id="GO:0043068">
    <property type="term" value="P:positive regulation of programmed cell death"/>
    <property type="evidence" value="ECO:0007669"/>
    <property type="project" value="UniProtKB-ARBA"/>
</dbReference>
<dbReference type="InterPro" id="IPR027417">
    <property type="entry name" value="P-loop_NTPase"/>
</dbReference>
<accession>A0A438FGK0</accession>
<dbReference type="SUPFAM" id="SSF52540">
    <property type="entry name" value="P-loop containing nucleoside triphosphate hydrolases"/>
    <property type="match status" value="1"/>
</dbReference>
<dbReference type="Gene3D" id="3.40.50.300">
    <property type="entry name" value="P-loop containing nucleotide triphosphate hydrolases"/>
    <property type="match status" value="1"/>
</dbReference>
<dbReference type="GO" id="GO:0005737">
    <property type="term" value="C:cytoplasm"/>
    <property type="evidence" value="ECO:0007669"/>
    <property type="project" value="UniProtKB-SubCell"/>
</dbReference>
<dbReference type="Pfam" id="PF01582">
    <property type="entry name" value="TIR"/>
    <property type="match status" value="1"/>
</dbReference>
<dbReference type="InterPro" id="IPR044974">
    <property type="entry name" value="Disease_R_plants"/>
</dbReference>
<keyword evidence="5" id="KW-0539">Nucleus</keyword>
<dbReference type="PROSITE" id="PS50104">
    <property type="entry name" value="TIR"/>
    <property type="match status" value="1"/>
</dbReference>
<comment type="caution">
    <text evidence="8">The sequence shown here is derived from an EMBL/GenBank/DDBJ whole genome shotgun (WGS) entry which is preliminary data.</text>
</comment>
<dbReference type="Gene3D" id="3.40.50.10140">
    <property type="entry name" value="Toll/interleukin-1 receptor homology (TIR) domain"/>
    <property type="match status" value="1"/>
</dbReference>
<protein>
    <submittedName>
        <fullName evidence="8">TMV resistance protein N</fullName>
    </submittedName>
</protein>
<dbReference type="PANTHER" id="PTHR11017:SF479">
    <property type="entry name" value="DISEASE RESISTANCE PROTEIN (TIR-NBS-LRR CLASS) FAMILY"/>
    <property type="match status" value="1"/>
</dbReference>
<keyword evidence="3" id="KW-0963">Cytoplasm</keyword>
<dbReference type="SUPFAM" id="SSF52200">
    <property type="entry name" value="Toll/Interleukin receptor TIR domain"/>
    <property type="match status" value="1"/>
</dbReference>
<gene>
    <name evidence="8" type="primary">N_251</name>
    <name evidence="8" type="ORF">CK203_102917</name>
</gene>
<dbReference type="InterPro" id="IPR000157">
    <property type="entry name" value="TIR_dom"/>
</dbReference>
<evidence type="ECO:0000313" key="8">
    <source>
        <dbReference type="EMBL" id="RVW59071.1"/>
    </source>
</evidence>
<dbReference type="Proteomes" id="UP000288805">
    <property type="component" value="Unassembled WGS sequence"/>
</dbReference>
<proteinExistence type="inferred from homology"/>
<dbReference type="FunFam" id="3.40.50.10140:FF:000007">
    <property type="entry name" value="Disease resistance protein (TIR-NBS-LRR class)"/>
    <property type="match status" value="1"/>
</dbReference>